<dbReference type="EMBL" id="CAJVRM010000116">
    <property type="protein sequence ID" value="CAG8974840.1"/>
    <property type="molecule type" value="Genomic_DNA"/>
</dbReference>
<evidence type="ECO:0000313" key="4">
    <source>
        <dbReference type="Proteomes" id="UP000701801"/>
    </source>
</evidence>
<name>A0A9N9LG92_9HELO</name>
<dbReference type="InterPro" id="IPR028095">
    <property type="entry name" value="Mso1_N_dom"/>
</dbReference>
<evidence type="ECO:0000259" key="2">
    <source>
        <dbReference type="Pfam" id="PF14475"/>
    </source>
</evidence>
<feature type="compositionally biased region" description="Polar residues" evidence="1">
    <location>
        <begin position="97"/>
        <end position="107"/>
    </location>
</feature>
<feature type="compositionally biased region" description="Polar residues" evidence="1">
    <location>
        <begin position="168"/>
        <end position="196"/>
    </location>
</feature>
<gene>
    <name evidence="3" type="ORF">HYALB_00000455</name>
</gene>
<accession>A0A9N9LG92</accession>
<dbReference type="AlphaFoldDB" id="A0A9N9LG92"/>
<feature type="compositionally biased region" description="Polar residues" evidence="1">
    <location>
        <begin position="204"/>
        <end position="213"/>
    </location>
</feature>
<protein>
    <recommendedName>
        <fullName evidence="2">Mso1 N-terminal domain-containing protein</fullName>
    </recommendedName>
</protein>
<reference evidence="3" key="1">
    <citation type="submission" date="2021-07" db="EMBL/GenBank/DDBJ databases">
        <authorList>
            <person name="Durling M."/>
        </authorList>
    </citation>
    <scope>NUCLEOTIDE SEQUENCE</scope>
</reference>
<sequence length="262" mass="28533">MSNYLSGFSSRVANLRQNLLATESDGQTVHETNIARVLRGYYTEQGRGFKPQGTRAIVETDQRTGKEHTRVVVDDEKTRRLAIFTDEPQQAAYVPTNVASPYGNIQQRPGAARSTSDEPQRPMFSSPNPNVASQAAVGSTTARRLGDKFAKQNRQPRNAAAPNLPDVRSNSLDNTSNYNNQPTYNQPTYNQPTYDQPNRPYPGASQQQYNQPNDFGGGYNAPPANNYGPPKNAGARRPAGGLPMGPKAGLPSGGPRGNRMGR</sequence>
<keyword evidence="4" id="KW-1185">Reference proteome</keyword>
<evidence type="ECO:0000256" key="1">
    <source>
        <dbReference type="SAM" id="MobiDB-lite"/>
    </source>
</evidence>
<dbReference type="Proteomes" id="UP000701801">
    <property type="component" value="Unassembled WGS sequence"/>
</dbReference>
<organism evidence="3 4">
    <name type="scientific">Hymenoscyphus albidus</name>
    <dbReference type="NCBI Taxonomy" id="595503"/>
    <lineage>
        <taxon>Eukaryota</taxon>
        <taxon>Fungi</taxon>
        <taxon>Dikarya</taxon>
        <taxon>Ascomycota</taxon>
        <taxon>Pezizomycotina</taxon>
        <taxon>Leotiomycetes</taxon>
        <taxon>Helotiales</taxon>
        <taxon>Helotiaceae</taxon>
        <taxon>Hymenoscyphus</taxon>
    </lineage>
</organism>
<comment type="caution">
    <text evidence="3">The sequence shown here is derived from an EMBL/GenBank/DDBJ whole genome shotgun (WGS) entry which is preliminary data.</text>
</comment>
<evidence type="ECO:0000313" key="3">
    <source>
        <dbReference type="EMBL" id="CAG8974840.1"/>
    </source>
</evidence>
<dbReference type="OrthoDB" id="2683368at2759"/>
<dbReference type="Pfam" id="PF14475">
    <property type="entry name" value="Mso1_Sec1_bdg"/>
    <property type="match status" value="1"/>
</dbReference>
<feature type="compositionally biased region" description="Low complexity" evidence="1">
    <location>
        <begin position="220"/>
        <end position="235"/>
    </location>
</feature>
<feature type="compositionally biased region" description="Polar residues" evidence="1">
    <location>
        <begin position="123"/>
        <end position="142"/>
    </location>
</feature>
<feature type="region of interest" description="Disordered" evidence="1">
    <location>
        <begin position="94"/>
        <end position="262"/>
    </location>
</feature>
<feature type="domain" description="Mso1 N-terminal" evidence="2">
    <location>
        <begin position="15"/>
        <end position="49"/>
    </location>
</feature>
<proteinExistence type="predicted"/>